<organism evidence="7 9">
    <name type="scientific">Hortaea werneckii</name>
    <name type="common">Black yeast</name>
    <name type="synonym">Cladosporium werneckii</name>
    <dbReference type="NCBI Taxonomy" id="91943"/>
    <lineage>
        <taxon>Eukaryota</taxon>
        <taxon>Fungi</taxon>
        <taxon>Dikarya</taxon>
        <taxon>Ascomycota</taxon>
        <taxon>Pezizomycotina</taxon>
        <taxon>Dothideomycetes</taxon>
        <taxon>Dothideomycetidae</taxon>
        <taxon>Mycosphaerellales</taxon>
        <taxon>Teratosphaeriaceae</taxon>
        <taxon>Hortaea</taxon>
    </lineage>
</organism>
<dbReference type="GO" id="GO:0006680">
    <property type="term" value="P:glucosylceramide catabolic process"/>
    <property type="evidence" value="ECO:0007669"/>
    <property type="project" value="TreeGrafter"/>
</dbReference>
<keyword evidence="3 4" id="KW-0378">Hydrolase</keyword>
<dbReference type="EMBL" id="QWIT01000420">
    <property type="protein sequence ID" value="RMZ24372.1"/>
    <property type="molecule type" value="Genomic_DNA"/>
</dbReference>
<dbReference type="Pfam" id="PF02055">
    <property type="entry name" value="Glyco_hydro_30"/>
    <property type="match status" value="1"/>
</dbReference>
<evidence type="ECO:0000313" key="7">
    <source>
        <dbReference type="EMBL" id="RMZ21422.1"/>
    </source>
</evidence>
<evidence type="ECO:0000313" key="9">
    <source>
        <dbReference type="Proteomes" id="UP000281677"/>
    </source>
</evidence>
<comment type="caution">
    <text evidence="7">The sequence shown here is derived from an EMBL/GenBank/DDBJ whole genome shotgun (WGS) entry which is preliminary data.</text>
</comment>
<evidence type="ECO:0000313" key="8">
    <source>
        <dbReference type="EMBL" id="RMZ24372.1"/>
    </source>
</evidence>
<reference evidence="7 9" key="1">
    <citation type="journal article" date="2018" name="BMC Genomics">
        <title>Genomic evidence for intraspecific hybridization in a clonal and extremely halotolerant yeast.</title>
        <authorList>
            <person name="Gostincar C."/>
            <person name="Stajich J.E."/>
            <person name="Zupancic J."/>
            <person name="Zalar P."/>
            <person name="Gunde-Cimerman N."/>
        </authorList>
    </citation>
    <scope>NUCLEOTIDE SEQUENCE [LARGE SCALE GENOMIC DNA]</scope>
    <source>
        <strain evidence="7 9">EXF-120</strain>
    </source>
</reference>
<feature type="domain" description="Glycosyl hydrolase family 30 TIM-barrel" evidence="6">
    <location>
        <begin position="116"/>
        <end position="224"/>
    </location>
</feature>
<name>A0A3M7I7P2_HORWE</name>
<dbReference type="InterPro" id="IPR033453">
    <property type="entry name" value="Glyco_hydro_30_TIM-barrel"/>
</dbReference>
<evidence type="ECO:0000259" key="6">
    <source>
        <dbReference type="Pfam" id="PF02055"/>
    </source>
</evidence>
<dbReference type="InterPro" id="IPR017853">
    <property type="entry name" value="GH"/>
</dbReference>
<gene>
    <name evidence="8" type="ORF">D0859_11585</name>
    <name evidence="7" type="ORF">D0859_14565</name>
</gene>
<sequence>MKYLLALSAATGALSQDWVIPSDGIDTEVALTVNGYDKHQTMIGGGCSGAFGVACDQFGASGLSPENQQKVTQYLFDENLGGLSILRNIITSTQSGSILRDCPATPSSPVNYTWDGSDVCQVNLTKTALKYNPDLFIYADAWSAPGCFKTNKNESDGGFICGVRGTNCTYDWRQAYADYLVQYARFYKEKENVTISLLGAYNEPDFNPVTYSSMQSDGYQAKDFLEVLYPTVKEAYPELNVS</sequence>
<dbReference type="OrthoDB" id="2012278at2759"/>
<feature type="chain" id="PRO_5033385394" description="Glycosyl hydrolase family 30 TIM-barrel domain-containing protein" evidence="5">
    <location>
        <begin position="16"/>
        <end position="242"/>
    </location>
</feature>
<dbReference type="PANTHER" id="PTHR11069:SF23">
    <property type="entry name" value="LYSOSOMAL ACID GLUCOSYLCERAMIDASE"/>
    <property type="match status" value="1"/>
</dbReference>
<dbReference type="InterPro" id="IPR001139">
    <property type="entry name" value="Glyco_hydro_30"/>
</dbReference>
<feature type="signal peptide" evidence="5">
    <location>
        <begin position="1"/>
        <end position="15"/>
    </location>
</feature>
<dbReference type="Proteomes" id="UP000281677">
    <property type="component" value="Unassembled WGS sequence"/>
</dbReference>
<proteinExistence type="inferred from homology"/>
<protein>
    <recommendedName>
        <fullName evidence="6">Glycosyl hydrolase family 30 TIM-barrel domain-containing protein</fullName>
    </recommendedName>
</protein>
<evidence type="ECO:0000256" key="1">
    <source>
        <dbReference type="ARBA" id="ARBA00005382"/>
    </source>
</evidence>
<comment type="similarity">
    <text evidence="1 4">Belongs to the glycosyl hydrolase 30 family.</text>
</comment>
<dbReference type="GO" id="GO:0016020">
    <property type="term" value="C:membrane"/>
    <property type="evidence" value="ECO:0007669"/>
    <property type="project" value="GOC"/>
</dbReference>
<accession>A0A3M7I7P2</accession>
<evidence type="ECO:0000256" key="3">
    <source>
        <dbReference type="ARBA" id="ARBA00022801"/>
    </source>
</evidence>
<evidence type="ECO:0000256" key="5">
    <source>
        <dbReference type="SAM" id="SignalP"/>
    </source>
</evidence>
<dbReference type="Gene3D" id="3.20.20.80">
    <property type="entry name" value="Glycosidases"/>
    <property type="match status" value="1"/>
</dbReference>
<dbReference type="PANTHER" id="PTHR11069">
    <property type="entry name" value="GLUCOSYLCERAMIDASE"/>
    <property type="match status" value="1"/>
</dbReference>
<feature type="non-terminal residue" evidence="7">
    <location>
        <position position="242"/>
    </location>
</feature>
<evidence type="ECO:0000256" key="2">
    <source>
        <dbReference type="ARBA" id="ARBA00022729"/>
    </source>
</evidence>
<evidence type="ECO:0000256" key="4">
    <source>
        <dbReference type="RuleBase" id="RU361188"/>
    </source>
</evidence>
<keyword evidence="4" id="KW-0326">Glycosidase</keyword>
<dbReference type="AlphaFoldDB" id="A0A3M7I7P2"/>
<dbReference type="EMBL" id="QWIT01000669">
    <property type="protein sequence ID" value="RMZ21422.1"/>
    <property type="molecule type" value="Genomic_DNA"/>
</dbReference>
<dbReference type="GO" id="GO:0004348">
    <property type="term" value="F:glucosylceramidase activity"/>
    <property type="evidence" value="ECO:0007669"/>
    <property type="project" value="InterPro"/>
</dbReference>
<dbReference type="SUPFAM" id="SSF51445">
    <property type="entry name" value="(Trans)glycosidases"/>
    <property type="match status" value="1"/>
</dbReference>
<keyword evidence="2 5" id="KW-0732">Signal</keyword>